<dbReference type="PANTHER" id="PTHR43617:SF20">
    <property type="entry name" value="N-ALPHA-ACETYLTRANSFERASE RIMI"/>
    <property type="match status" value="1"/>
</dbReference>
<organism evidence="2 3">
    <name type="scientific">Proteiniborus ethanoligenes</name>
    <dbReference type="NCBI Taxonomy" id="415015"/>
    <lineage>
        <taxon>Bacteria</taxon>
        <taxon>Bacillati</taxon>
        <taxon>Bacillota</taxon>
        <taxon>Clostridia</taxon>
        <taxon>Eubacteriales</taxon>
        <taxon>Proteiniborus</taxon>
    </lineage>
</organism>
<keyword evidence="2" id="KW-0808">Transferase</keyword>
<dbReference type="InterPro" id="IPR000182">
    <property type="entry name" value="GNAT_dom"/>
</dbReference>
<sequence>MIIKEINDKQEKKEISTSILESLPNWFGIQESTQEYISESSNLPFFAAIDESKPLGFISIKENNRYTAEIYVMGVLPDCHNQGIGTSLLNRVLQWAKEKGYEFLQVKTLDDSHPDFHYGKTRKFYTSVGFKPLECLPELWGRENPCLIMIQHIV</sequence>
<dbReference type="InterPro" id="IPR016181">
    <property type="entry name" value="Acyl_CoA_acyltransferase"/>
</dbReference>
<dbReference type="GO" id="GO:0008999">
    <property type="term" value="F:protein-N-terminal-alanine acetyltransferase activity"/>
    <property type="evidence" value="ECO:0007669"/>
    <property type="project" value="TreeGrafter"/>
</dbReference>
<dbReference type="Proteomes" id="UP000198625">
    <property type="component" value="Unassembled WGS sequence"/>
</dbReference>
<dbReference type="RefSeq" id="WP_091728754.1">
    <property type="nucleotide sequence ID" value="NZ_FNQE01000011.1"/>
</dbReference>
<dbReference type="AlphaFoldDB" id="A0A1H3NWY7"/>
<protein>
    <submittedName>
        <fullName evidence="2">Acetyltransferase (GNAT) domain-containing protein</fullName>
    </submittedName>
</protein>
<feature type="domain" description="N-acetyltransferase" evidence="1">
    <location>
        <begin position="1"/>
        <end position="154"/>
    </location>
</feature>
<evidence type="ECO:0000313" key="3">
    <source>
        <dbReference type="Proteomes" id="UP000198625"/>
    </source>
</evidence>
<dbReference type="Pfam" id="PF00583">
    <property type="entry name" value="Acetyltransf_1"/>
    <property type="match status" value="1"/>
</dbReference>
<proteinExistence type="predicted"/>
<accession>A0A1H3NWY7</accession>
<dbReference type="EMBL" id="FNQE01000011">
    <property type="protein sequence ID" value="SDY92679.1"/>
    <property type="molecule type" value="Genomic_DNA"/>
</dbReference>
<dbReference type="PANTHER" id="PTHR43617">
    <property type="entry name" value="L-AMINO ACID N-ACETYLTRANSFERASE"/>
    <property type="match status" value="1"/>
</dbReference>
<dbReference type="InterPro" id="IPR050276">
    <property type="entry name" value="MshD_Acetyltransferase"/>
</dbReference>
<keyword evidence="3" id="KW-1185">Reference proteome</keyword>
<evidence type="ECO:0000259" key="1">
    <source>
        <dbReference type="PROSITE" id="PS51186"/>
    </source>
</evidence>
<dbReference type="Gene3D" id="3.40.630.30">
    <property type="match status" value="1"/>
</dbReference>
<dbReference type="CDD" id="cd04301">
    <property type="entry name" value="NAT_SF"/>
    <property type="match status" value="1"/>
</dbReference>
<name>A0A1H3NWY7_9FIRM</name>
<dbReference type="STRING" id="415015.SAMN05660462_01270"/>
<dbReference type="SUPFAM" id="SSF55729">
    <property type="entry name" value="Acyl-CoA N-acyltransferases (Nat)"/>
    <property type="match status" value="1"/>
</dbReference>
<reference evidence="2 3" key="1">
    <citation type="submission" date="2016-10" db="EMBL/GenBank/DDBJ databases">
        <authorList>
            <person name="de Groot N.N."/>
        </authorList>
    </citation>
    <scope>NUCLEOTIDE SEQUENCE [LARGE SCALE GENOMIC DNA]</scope>
    <source>
        <strain evidence="2 3">DSM 21650</strain>
    </source>
</reference>
<dbReference type="OrthoDB" id="9783470at2"/>
<evidence type="ECO:0000313" key="2">
    <source>
        <dbReference type="EMBL" id="SDY92679.1"/>
    </source>
</evidence>
<gene>
    <name evidence="2" type="ORF">SAMN05660462_01270</name>
</gene>
<dbReference type="PROSITE" id="PS51186">
    <property type="entry name" value="GNAT"/>
    <property type="match status" value="1"/>
</dbReference>